<dbReference type="EMBL" id="SPHZ02000011">
    <property type="protein sequence ID" value="KAF0894295.1"/>
    <property type="molecule type" value="Genomic_DNA"/>
</dbReference>
<accession>A0A6G1C0Y3</accession>
<gene>
    <name evidence="2" type="ORF">E2562_038119</name>
</gene>
<comment type="caution">
    <text evidence="2">The sequence shown here is derived from an EMBL/GenBank/DDBJ whole genome shotgun (WGS) entry which is preliminary data.</text>
</comment>
<reference evidence="2 3" key="1">
    <citation type="submission" date="2019-11" db="EMBL/GenBank/DDBJ databases">
        <title>Whole genome sequence of Oryza granulata.</title>
        <authorList>
            <person name="Li W."/>
        </authorList>
    </citation>
    <scope>NUCLEOTIDE SEQUENCE [LARGE SCALE GENOMIC DNA]</scope>
    <source>
        <strain evidence="3">cv. Menghai</strain>
        <tissue evidence="2">Leaf</tissue>
    </source>
</reference>
<protein>
    <submittedName>
        <fullName evidence="2">Uncharacterized protein</fullName>
    </submittedName>
</protein>
<dbReference type="Proteomes" id="UP000479710">
    <property type="component" value="Unassembled WGS sequence"/>
</dbReference>
<evidence type="ECO:0000313" key="2">
    <source>
        <dbReference type="EMBL" id="KAF0894295.1"/>
    </source>
</evidence>
<keyword evidence="3" id="KW-1185">Reference proteome</keyword>
<evidence type="ECO:0000313" key="3">
    <source>
        <dbReference type="Proteomes" id="UP000479710"/>
    </source>
</evidence>
<organism evidence="2 3">
    <name type="scientific">Oryza meyeriana var. granulata</name>
    <dbReference type="NCBI Taxonomy" id="110450"/>
    <lineage>
        <taxon>Eukaryota</taxon>
        <taxon>Viridiplantae</taxon>
        <taxon>Streptophyta</taxon>
        <taxon>Embryophyta</taxon>
        <taxon>Tracheophyta</taxon>
        <taxon>Spermatophyta</taxon>
        <taxon>Magnoliopsida</taxon>
        <taxon>Liliopsida</taxon>
        <taxon>Poales</taxon>
        <taxon>Poaceae</taxon>
        <taxon>BOP clade</taxon>
        <taxon>Oryzoideae</taxon>
        <taxon>Oryzeae</taxon>
        <taxon>Oryzinae</taxon>
        <taxon>Oryza</taxon>
        <taxon>Oryza meyeriana</taxon>
    </lineage>
</organism>
<evidence type="ECO:0000256" key="1">
    <source>
        <dbReference type="SAM" id="MobiDB-lite"/>
    </source>
</evidence>
<name>A0A6G1C0Y3_9ORYZ</name>
<dbReference type="AlphaFoldDB" id="A0A6G1C0Y3"/>
<sequence length="131" mass="14019">MPLRRLTSNPAFGRLPLHPAASALYPASTPLSAISGPLRIAAHQPPLRIRPRRAQDWVALPRKPKPSPSVGPPLLPYLWSSPQRSGGAPPGGRVPGRHQVRRPDITSIPSLLLTTTDHGHHACVDVAQGSD</sequence>
<feature type="region of interest" description="Disordered" evidence="1">
    <location>
        <begin position="60"/>
        <end position="103"/>
    </location>
</feature>
<proteinExistence type="predicted"/>
<feature type="compositionally biased region" description="Pro residues" evidence="1">
    <location>
        <begin position="66"/>
        <end position="75"/>
    </location>
</feature>